<name>A3K2J5_SAGS3</name>
<evidence type="ECO:0000313" key="1">
    <source>
        <dbReference type="EMBL" id="EBA08404.1"/>
    </source>
</evidence>
<dbReference type="GO" id="GO:0008671">
    <property type="term" value="F:2-dehydro-3-deoxygalactonokinase activity"/>
    <property type="evidence" value="ECO:0007669"/>
    <property type="project" value="InterPro"/>
</dbReference>
<dbReference type="AlphaFoldDB" id="A3K2J5"/>
<protein>
    <submittedName>
        <fullName evidence="1">Putative 2-dehydro-3-deoxygalactonokinase</fullName>
    </submittedName>
</protein>
<dbReference type="eggNOG" id="COG3734">
    <property type="taxonomic scope" value="Bacteria"/>
</dbReference>
<dbReference type="GO" id="GO:0034194">
    <property type="term" value="P:D-galactonate catabolic process"/>
    <property type="evidence" value="ECO:0007669"/>
    <property type="project" value="InterPro"/>
</dbReference>
<accession>A3K2J5</accession>
<evidence type="ECO:0000313" key="2">
    <source>
        <dbReference type="Proteomes" id="UP000005713"/>
    </source>
</evidence>
<sequence>MSVPDWIAADWGTSHLRLWIMRGDTPLRRIDDPRGMSKLTPDGYEAVLLELLGDELTGPTDVVICGMAGARQGWKEAPYAAVPCAIPSEGIPVPTSDPRLRVRILPGLSQSSPPDVMRGEETQIGGFLAAEPGFDGVLCLPGTHTKWVHVSAAEVVSFRTFMSGELFDLLSTQSVLRFSVSDGWEQGTFLEAVNDAMGRPATVAADLFAIRAGSLLSGDAPGAARARLSGLLIGLELAGARPYWLGQEVVILGESALAEIYRTALAAQSAMVRTVSVEGVTLTGLTAAYSRRTA</sequence>
<keyword evidence="2" id="KW-1185">Reference proteome</keyword>
<dbReference type="InterPro" id="IPR007729">
    <property type="entry name" value="DGOK"/>
</dbReference>
<reference evidence="1 2" key="1">
    <citation type="submission" date="2006-06" db="EMBL/GenBank/DDBJ databases">
        <authorList>
            <person name="Moran M.A."/>
            <person name="Ferriera S."/>
            <person name="Johnson J."/>
            <person name="Kravitz S."/>
            <person name="Beeson K."/>
            <person name="Sutton G."/>
            <person name="Rogers Y.-H."/>
            <person name="Friedman R."/>
            <person name="Frazier M."/>
            <person name="Venter J.C."/>
        </authorList>
    </citation>
    <scope>NUCLEOTIDE SEQUENCE [LARGE SCALE GENOMIC DNA]</scope>
    <source>
        <strain evidence="1 2">E-37</strain>
    </source>
</reference>
<dbReference type="RefSeq" id="WP_005858303.1">
    <property type="nucleotide sequence ID" value="NZ_AAYA01000005.1"/>
</dbReference>
<gene>
    <name evidence="1" type="ORF">SSE37_16368</name>
</gene>
<dbReference type="Pfam" id="PF05035">
    <property type="entry name" value="DGOK"/>
    <property type="match status" value="1"/>
</dbReference>
<comment type="caution">
    <text evidence="1">The sequence shown here is derived from an EMBL/GenBank/DDBJ whole genome shotgun (WGS) entry which is preliminary data.</text>
</comment>
<proteinExistence type="predicted"/>
<organism evidence="1 2">
    <name type="scientific">Sagittula stellata (strain ATCC 700073 / DSM 11524 / E-37)</name>
    <dbReference type="NCBI Taxonomy" id="388399"/>
    <lineage>
        <taxon>Bacteria</taxon>
        <taxon>Pseudomonadati</taxon>
        <taxon>Pseudomonadota</taxon>
        <taxon>Alphaproteobacteria</taxon>
        <taxon>Rhodobacterales</taxon>
        <taxon>Roseobacteraceae</taxon>
        <taxon>Sagittula</taxon>
    </lineage>
</organism>
<dbReference type="Gene3D" id="3.30.420.300">
    <property type="entry name" value="2-keto-3-deoxy-galactonokinase, substrate binding domain"/>
    <property type="match status" value="1"/>
</dbReference>
<dbReference type="InterPro" id="IPR042258">
    <property type="entry name" value="DGOK_N"/>
</dbReference>
<dbReference type="Gene3D" id="3.30.420.310">
    <property type="entry name" value="2-keto-3-deoxy-galactonokinase, C-terminal domain"/>
    <property type="match status" value="1"/>
</dbReference>
<dbReference type="EMBL" id="AAYA01000005">
    <property type="protein sequence ID" value="EBA08404.1"/>
    <property type="molecule type" value="Genomic_DNA"/>
</dbReference>
<dbReference type="OrthoDB" id="256574at2"/>
<keyword evidence="1" id="KW-0808">Transferase</keyword>
<dbReference type="Proteomes" id="UP000005713">
    <property type="component" value="Unassembled WGS sequence"/>
</dbReference>
<dbReference type="InterPro" id="IPR042257">
    <property type="entry name" value="DGOK_C"/>
</dbReference>
<keyword evidence="1" id="KW-0418">Kinase</keyword>